<evidence type="ECO:0000256" key="2">
    <source>
        <dbReference type="ARBA" id="ARBA00005971"/>
    </source>
</evidence>
<gene>
    <name evidence="10" type="primary">OSM</name>
</gene>
<dbReference type="KEGG" id="pvp:105300916"/>
<evidence type="ECO:0000256" key="1">
    <source>
        <dbReference type="ARBA" id="ARBA00004613"/>
    </source>
</evidence>
<dbReference type="RefSeq" id="XP_039717749.1">
    <property type="nucleotide sequence ID" value="XM_039861815.1"/>
</dbReference>
<dbReference type="GO" id="GO:0005615">
    <property type="term" value="C:extracellular space"/>
    <property type="evidence" value="ECO:0007669"/>
    <property type="project" value="UniProtKB-KW"/>
</dbReference>
<keyword evidence="5 8" id="KW-0732">Signal</keyword>
<evidence type="ECO:0000256" key="6">
    <source>
        <dbReference type="ARBA" id="ARBA00023157"/>
    </source>
</evidence>
<dbReference type="PANTHER" id="PTHR14261">
    <property type="entry name" value="ONCOSTATIN M"/>
    <property type="match status" value="1"/>
</dbReference>
<dbReference type="GO" id="GO:0038165">
    <property type="term" value="P:oncostatin-M-mediated signaling pathway"/>
    <property type="evidence" value="ECO:0007669"/>
    <property type="project" value="Ensembl"/>
</dbReference>
<dbReference type="InterPro" id="IPR019827">
    <property type="entry name" value="Leukemia_IF/oncostatin_CS"/>
</dbReference>
<feature type="region of interest" description="Disordered" evidence="7">
    <location>
        <begin position="197"/>
        <end position="235"/>
    </location>
</feature>
<evidence type="ECO:0000256" key="5">
    <source>
        <dbReference type="ARBA" id="ARBA00022729"/>
    </source>
</evidence>
<dbReference type="GO" id="GO:0050729">
    <property type="term" value="P:positive regulation of inflammatory response"/>
    <property type="evidence" value="ECO:0007669"/>
    <property type="project" value="Ensembl"/>
</dbReference>
<evidence type="ECO:0000256" key="7">
    <source>
        <dbReference type="SAM" id="MobiDB-lite"/>
    </source>
</evidence>
<keyword evidence="9" id="KW-1185">Reference proteome</keyword>
<comment type="subcellular location">
    <subcellularLocation>
        <location evidence="1">Secreted</location>
    </subcellularLocation>
</comment>
<dbReference type="Proteomes" id="UP000515202">
    <property type="component" value="Unplaced"/>
</dbReference>
<dbReference type="Gene3D" id="1.20.1250.10">
    <property type="match status" value="1"/>
</dbReference>
<dbReference type="GO" id="GO:0045944">
    <property type="term" value="P:positive regulation of transcription by RNA polymerase II"/>
    <property type="evidence" value="ECO:0007669"/>
    <property type="project" value="Ensembl"/>
</dbReference>
<evidence type="ECO:0000313" key="10">
    <source>
        <dbReference type="RefSeq" id="XP_011371633.1"/>
    </source>
</evidence>
<feature type="region of interest" description="Disordered" evidence="7">
    <location>
        <begin position="147"/>
        <end position="168"/>
    </location>
</feature>
<name>A0A6P3QWN2_PTEVA</name>
<dbReference type="GO" id="GO:0005125">
    <property type="term" value="F:cytokine activity"/>
    <property type="evidence" value="ECO:0007669"/>
    <property type="project" value="UniProtKB-KW"/>
</dbReference>
<dbReference type="GO" id="GO:0032740">
    <property type="term" value="P:positive regulation of interleukin-17 production"/>
    <property type="evidence" value="ECO:0007669"/>
    <property type="project" value="Ensembl"/>
</dbReference>
<dbReference type="OrthoDB" id="9837363at2759"/>
<dbReference type="Pfam" id="PF01291">
    <property type="entry name" value="LIF_OSM"/>
    <property type="match status" value="1"/>
</dbReference>
<evidence type="ECO:0000256" key="4">
    <source>
        <dbReference type="ARBA" id="ARBA00022525"/>
    </source>
</evidence>
<dbReference type="GeneID" id="105300916"/>
<dbReference type="AlphaFoldDB" id="A0A6P3QWN2"/>
<dbReference type="SUPFAM" id="SSF47266">
    <property type="entry name" value="4-helical cytokines"/>
    <property type="match status" value="1"/>
</dbReference>
<dbReference type="GO" id="GO:0043410">
    <property type="term" value="P:positive regulation of MAPK cascade"/>
    <property type="evidence" value="ECO:0007669"/>
    <property type="project" value="Ensembl"/>
</dbReference>
<feature type="compositionally biased region" description="Basic residues" evidence="7">
    <location>
        <begin position="197"/>
        <end position="207"/>
    </location>
</feature>
<keyword evidence="4" id="KW-0964">Secreted</keyword>
<proteinExistence type="inferred from homology"/>
<protein>
    <submittedName>
        <fullName evidence="10">Oncostatin-M</fullName>
    </submittedName>
</protein>
<dbReference type="InterPro" id="IPR009079">
    <property type="entry name" value="4_helix_cytokine-like_core"/>
</dbReference>
<dbReference type="PANTHER" id="PTHR14261:SF0">
    <property type="entry name" value="ONCOSTATIN-M"/>
    <property type="match status" value="1"/>
</dbReference>
<dbReference type="GO" id="GO:0008284">
    <property type="term" value="P:positive regulation of cell population proliferation"/>
    <property type="evidence" value="ECO:0007669"/>
    <property type="project" value="Ensembl"/>
</dbReference>
<feature type="signal peptide" evidence="8">
    <location>
        <begin position="1"/>
        <end position="25"/>
    </location>
</feature>
<evidence type="ECO:0000256" key="8">
    <source>
        <dbReference type="SAM" id="SignalP"/>
    </source>
</evidence>
<reference evidence="10" key="1">
    <citation type="submission" date="2025-08" db="UniProtKB">
        <authorList>
            <consortium name="RefSeq"/>
        </authorList>
    </citation>
    <scope>IDENTIFICATION</scope>
    <source>
        <tissue evidence="10">Kidney</tissue>
    </source>
</reference>
<keyword evidence="6" id="KW-1015">Disulfide bond</keyword>
<dbReference type="OMA" id="FMHSVGQ"/>
<dbReference type="PROSITE" id="PS00590">
    <property type="entry name" value="LIF_OSM"/>
    <property type="match status" value="1"/>
</dbReference>
<comment type="similarity">
    <text evidence="2">Belongs to the LIF/OSM family.</text>
</comment>
<evidence type="ECO:0000256" key="3">
    <source>
        <dbReference type="ARBA" id="ARBA00022514"/>
    </source>
</evidence>
<dbReference type="GO" id="GO:0008083">
    <property type="term" value="F:growth factor activity"/>
    <property type="evidence" value="ECO:0007669"/>
    <property type="project" value="Ensembl"/>
</dbReference>
<dbReference type="InterPro" id="IPR039578">
    <property type="entry name" value="OSM"/>
</dbReference>
<keyword evidence="3" id="KW-0202">Cytokine</keyword>
<dbReference type="SMART" id="SM00080">
    <property type="entry name" value="LIF_OSM"/>
    <property type="match status" value="1"/>
</dbReference>
<accession>A0A6P3QWN2</accession>
<dbReference type="RefSeq" id="XP_011371633.1">
    <property type="nucleotide sequence ID" value="XM_011373331.2"/>
</dbReference>
<sequence length="235" mass="26391">MRARLTRRALLSLVLRLLFLNPVATGSCSGDDQELLKQLQHQADFLQDTSMLLDPYIRSQGLDVSGLKERCQERPGVFPSEDALQALSRRGFLQTLNAKLSHVLQRLTAFQEDLPEVQALVKVKMYIFGVKNNIHCLAQLLPDSAKTAEPTQAGPGASRPPTTTPDTFQRKIEGCEFLRGYHRFMHSVGQVFCKWRKSPSRSPRHSSHQALQRGAHGMQPFTRGKGLLPRGQLPR</sequence>
<dbReference type="CTD" id="5008"/>
<feature type="chain" id="PRO_5027981182" evidence="8">
    <location>
        <begin position="26"/>
        <end position="235"/>
    </location>
</feature>
<dbReference type="GO" id="GO:0046888">
    <property type="term" value="P:negative regulation of hormone secretion"/>
    <property type="evidence" value="ECO:0007669"/>
    <property type="project" value="Ensembl"/>
</dbReference>
<dbReference type="PROSITE" id="PS51257">
    <property type="entry name" value="PROKAR_LIPOPROTEIN"/>
    <property type="match status" value="1"/>
</dbReference>
<dbReference type="GeneID" id="120601898"/>
<dbReference type="GO" id="GO:0006955">
    <property type="term" value="P:immune response"/>
    <property type="evidence" value="ECO:0007669"/>
    <property type="project" value="InterPro"/>
</dbReference>
<dbReference type="GO" id="GO:0051897">
    <property type="term" value="P:positive regulation of phosphatidylinositol 3-kinase/protein kinase B signal transduction"/>
    <property type="evidence" value="ECO:0007669"/>
    <property type="project" value="Ensembl"/>
</dbReference>
<dbReference type="GO" id="GO:0005147">
    <property type="term" value="F:oncostatin-M receptor binding"/>
    <property type="evidence" value="ECO:0007669"/>
    <property type="project" value="Ensembl"/>
</dbReference>
<evidence type="ECO:0000313" key="9">
    <source>
        <dbReference type="Proteomes" id="UP000515202"/>
    </source>
</evidence>
<organism evidence="9 10">
    <name type="scientific">Pteropus vampyrus</name>
    <name type="common">Large flying fox</name>
    <dbReference type="NCBI Taxonomy" id="132908"/>
    <lineage>
        <taxon>Eukaryota</taxon>
        <taxon>Metazoa</taxon>
        <taxon>Chordata</taxon>
        <taxon>Craniata</taxon>
        <taxon>Vertebrata</taxon>
        <taxon>Euteleostomi</taxon>
        <taxon>Mammalia</taxon>
        <taxon>Eutheria</taxon>
        <taxon>Laurasiatheria</taxon>
        <taxon>Chiroptera</taxon>
        <taxon>Yinpterochiroptera</taxon>
        <taxon>Pteropodoidea</taxon>
        <taxon>Pteropodidae</taxon>
        <taxon>Pteropodinae</taxon>
        <taxon>Pteropus</taxon>
    </lineage>
</organism>
<dbReference type="InterPro" id="IPR001581">
    <property type="entry name" value="Leukemia_IF/oncostatin"/>
</dbReference>